<dbReference type="EC" id="3.1.3.48" evidence="7"/>
<comment type="catalytic activity">
    <reaction evidence="5 7">
        <text>O-phospho-L-threonyl-[protein] + H2O = L-threonyl-[protein] + phosphate</text>
        <dbReference type="Rhea" id="RHEA:47004"/>
        <dbReference type="Rhea" id="RHEA-COMP:11060"/>
        <dbReference type="Rhea" id="RHEA-COMP:11605"/>
        <dbReference type="ChEBI" id="CHEBI:15377"/>
        <dbReference type="ChEBI" id="CHEBI:30013"/>
        <dbReference type="ChEBI" id="CHEBI:43474"/>
        <dbReference type="ChEBI" id="CHEBI:61977"/>
        <dbReference type="EC" id="3.1.3.16"/>
    </reaction>
</comment>
<evidence type="ECO:0000256" key="6">
    <source>
        <dbReference type="PIRSR" id="PIRSR620405-1"/>
    </source>
</evidence>
<dbReference type="GO" id="GO:0004725">
    <property type="term" value="F:protein tyrosine phosphatase activity"/>
    <property type="evidence" value="ECO:0007669"/>
    <property type="project" value="UniProtKB-EC"/>
</dbReference>
<dbReference type="EC" id="3.1.3.16" evidence="7"/>
<dbReference type="GO" id="GO:0005737">
    <property type="term" value="C:cytoplasm"/>
    <property type="evidence" value="ECO:0007669"/>
    <property type="project" value="TreeGrafter"/>
</dbReference>
<keyword evidence="3 7" id="KW-0904">Protein phosphatase</keyword>
<dbReference type="Pfam" id="PF00782">
    <property type="entry name" value="DSPc"/>
    <property type="match status" value="1"/>
</dbReference>
<feature type="domain" description="Tyrosine specific protein phosphatases" evidence="9">
    <location>
        <begin position="140"/>
        <end position="198"/>
    </location>
</feature>
<dbReference type="EMBL" id="JADBJN010000001">
    <property type="protein sequence ID" value="KAG5684056.1"/>
    <property type="molecule type" value="Genomic_DNA"/>
</dbReference>
<dbReference type="GO" id="GO:0033549">
    <property type="term" value="F:MAP kinase phosphatase activity"/>
    <property type="evidence" value="ECO:0007669"/>
    <property type="project" value="TreeGrafter"/>
</dbReference>
<dbReference type="PANTHER" id="PTHR45682">
    <property type="entry name" value="AGAP008228-PA"/>
    <property type="match status" value="1"/>
</dbReference>
<dbReference type="GO" id="GO:0008138">
    <property type="term" value="F:protein tyrosine/serine/threonine phosphatase activity"/>
    <property type="evidence" value="ECO:0007669"/>
    <property type="project" value="UniProtKB-UniRule"/>
</dbReference>
<name>A0A9J6CQ29_POLVA</name>
<organism evidence="10 11">
    <name type="scientific">Polypedilum vanderplanki</name>
    <name type="common">Sleeping chironomid midge</name>
    <dbReference type="NCBI Taxonomy" id="319348"/>
    <lineage>
        <taxon>Eukaryota</taxon>
        <taxon>Metazoa</taxon>
        <taxon>Ecdysozoa</taxon>
        <taxon>Arthropoda</taxon>
        <taxon>Hexapoda</taxon>
        <taxon>Insecta</taxon>
        <taxon>Pterygota</taxon>
        <taxon>Neoptera</taxon>
        <taxon>Endopterygota</taxon>
        <taxon>Diptera</taxon>
        <taxon>Nematocera</taxon>
        <taxon>Chironomoidea</taxon>
        <taxon>Chironomidae</taxon>
        <taxon>Chironominae</taxon>
        <taxon>Polypedilum</taxon>
        <taxon>Polypedilum</taxon>
    </lineage>
</organism>
<protein>
    <recommendedName>
        <fullName evidence="7">Dual specificity protein phosphatase</fullName>
        <ecNumber evidence="7">3.1.3.16</ecNumber>
        <ecNumber evidence="7">3.1.3.48</ecNumber>
    </recommendedName>
</protein>
<dbReference type="PRINTS" id="PR01909">
    <property type="entry name" value="ADSPHPHTASEA"/>
</dbReference>
<evidence type="ECO:0000313" key="10">
    <source>
        <dbReference type="EMBL" id="KAG5684056.1"/>
    </source>
</evidence>
<dbReference type="PRINTS" id="PR01908">
    <property type="entry name" value="ADSPHPHTASE"/>
</dbReference>
<feature type="active site" description="Phosphocysteine intermediate" evidence="6">
    <location>
        <position position="164"/>
    </location>
</feature>
<dbReference type="Gene3D" id="3.90.190.10">
    <property type="entry name" value="Protein tyrosine phosphatase superfamily"/>
    <property type="match status" value="1"/>
</dbReference>
<dbReference type="InterPro" id="IPR020422">
    <property type="entry name" value="TYR_PHOSPHATASE_DUAL_dom"/>
</dbReference>
<dbReference type="PROSITE" id="PS50054">
    <property type="entry name" value="TYR_PHOSPHATASE_DUAL"/>
    <property type="match status" value="1"/>
</dbReference>
<comment type="catalytic activity">
    <reaction evidence="7">
        <text>O-phospho-L-tyrosyl-[protein] + H2O = L-tyrosyl-[protein] + phosphate</text>
        <dbReference type="Rhea" id="RHEA:10684"/>
        <dbReference type="Rhea" id="RHEA-COMP:10136"/>
        <dbReference type="Rhea" id="RHEA-COMP:20101"/>
        <dbReference type="ChEBI" id="CHEBI:15377"/>
        <dbReference type="ChEBI" id="CHEBI:43474"/>
        <dbReference type="ChEBI" id="CHEBI:46858"/>
        <dbReference type="ChEBI" id="CHEBI:61978"/>
        <dbReference type="EC" id="3.1.3.48"/>
    </reaction>
</comment>
<sequence length="224" mass="25933">MAIDWYRLVNKKRDYVNYKYSGNYKDKMAEVTTGKQLQRIIHYSASPCRPLQLQSCLRRNDPNSLYDVDCDEVYPRLYIGDAAAAKNKQYLRMMGITHVLNTAEGSRFGQVDTGHSYYRDMSNLRYMGFPLIDQPTTDISRYFYIATKFIENGLNSGGKVLVHCMVGVSRSATCALAYLMISRKMTAAEAIRTVRMHRDIHPNEGFLQQLADLDNELKRDRMYY</sequence>
<dbReference type="GO" id="GO:0004722">
    <property type="term" value="F:protein serine/threonine phosphatase activity"/>
    <property type="evidence" value="ECO:0007669"/>
    <property type="project" value="UniProtKB-EC"/>
</dbReference>
<evidence type="ECO:0000256" key="5">
    <source>
        <dbReference type="ARBA" id="ARBA00048336"/>
    </source>
</evidence>
<dbReference type="InterPro" id="IPR020405">
    <property type="entry name" value="Atypical_DUSP_subfamA"/>
</dbReference>
<evidence type="ECO:0000259" key="8">
    <source>
        <dbReference type="PROSITE" id="PS50054"/>
    </source>
</evidence>
<proteinExistence type="inferred from homology"/>
<dbReference type="PANTHER" id="PTHR45682:SF5">
    <property type="entry name" value="DUAL SPECIFICITY PROTEIN PHOSPHATASE"/>
    <property type="match status" value="1"/>
</dbReference>
<dbReference type="InterPro" id="IPR000387">
    <property type="entry name" value="Tyr_Pase_dom"/>
</dbReference>
<gene>
    <name evidence="10" type="ORF">PVAND_013305</name>
</gene>
<evidence type="ECO:0000256" key="3">
    <source>
        <dbReference type="ARBA" id="ARBA00022912"/>
    </source>
</evidence>
<dbReference type="SUPFAM" id="SSF52799">
    <property type="entry name" value="(Phosphotyrosine protein) phosphatases II"/>
    <property type="match status" value="1"/>
</dbReference>
<dbReference type="AlphaFoldDB" id="A0A9J6CQ29"/>
<keyword evidence="11" id="KW-1185">Reference proteome</keyword>
<evidence type="ECO:0000256" key="7">
    <source>
        <dbReference type="RuleBase" id="RU366038"/>
    </source>
</evidence>
<dbReference type="Proteomes" id="UP001107558">
    <property type="component" value="Chromosome 1"/>
</dbReference>
<evidence type="ECO:0000256" key="4">
    <source>
        <dbReference type="ARBA" id="ARBA00047761"/>
    </source>
</evidence>
<evidence type="ECO:0000256" key="1">
    <source>
        <dbReference type="ARBA" id="ARBA00008601"/>
    </source>
</evidence>
<comment type="caution">
    <text evidence="10">The sequence shown here is derived from an EMBL/GenBank/DDBJ whole genome shotgun (WGS) entry which is preliminary data.</text>
</comment>
<keyword evidence="2 7" id="KW-0378">Hydrolase</keyword>
<reference evidence="10" key="1">
    <citation type="submission" date="2021-03" db="EMBL/GenBank/DDBJ databases">
        <title>Chromosome level genome of the anhydrobiotic midge Polypedilum vanderplanki.</title>
        <authorList>
            <person name="Yoshida Y."/>
            <person name="Kikawada T."/>
            <person name="Gusev O."/>
        </authorList>
    </citation>
    <scope>NUCLEOTIDE SEQUENCE</scope>
    <source>
        <strain evidence="10">NIAS01</strain>
        <tissue evidence="10">Whole body or cell culture</tissue>
    </source>
</reference>
<dbReference type="GO" id="GO:0043409">
    <property type="term" value="P:negative regulation of MAPK cascade"/>
    <property type="evidence" value="ECO:0007669"/>
    <property type="project" value="TreeGrafter"/>
</dbReference>
<comment type="similarity">
    <text evidence="1 7">Belongs to the protein-tyrosine phosphatase family. Non-receptor class dual specificity subfamily.</text>
</comment>
<dbReference type="SMART" id="SM00195">
    <property type="entry name" value="DSPc"/>
    <property type="match status" value="1"/>
</dbReference>
<feature type="domain" description="Tyrosine-protein phosphatase" evidence="8">
    <location>
        <begin position="69"/>
        <end position="219"/>
    </location>
</feature>
<evidence type="ECO:0000256" key="2">
    <source>
        <dbReference type="ARBA" id="ARBA00022801"/>
    </source>
</evidence>
<dbReference type="PROSITE" id="PS50056">
    <property type="entry name" value="TYR_PHOSPHATASE_2"/>
    <property type="match status" value="1"/>
</dbReference>
<comment type="function">
    <text evidence="7">Dual specificity phosphatase able to dephosphorylate phosphotyrosine, phosphoserine and phosphothreonine residues, with a preference for phosphotyrosine as a substrate.</text>
</comment>
<evidence type="ECO:0000313" key="11">
    <source>
        <dbReference type="Proteomes" id="UP001107558"/>
    </source>
</evidence>
<dbReference type="InterPro" id="IPR000340">
    <property type="entry name" value="Dual-sp_phosphatase_cat-dom"/>
</dbReference>
<comment type="catalytic activity">
    <reaction evidence="4 7">
        <text>O-phospho-L-seryl-[protein] + H2O = L-seryl-[protein] + phosphate</text>
        <dbReference type="Rhea" id="RHEA:20629"/>
        <dbReference type="Rhea" id="RHEA-COMP:9863"/>
        <dbReference type="Rhea" id="RHEA-COMP:11604"/>
        <dbReference type="ChEBI" id="CHEBI:15377"/>
        <dbReference type="ChEBI" id="CHEBI:29999"/>
        <dbReference type="ChEBI" id="CHEBI:43474"/>
        <dbReference type="ChEBI" id="CHEBI:83421"/>
        <dbReference type="EC" id="3.1.3.16"/>
    </reaction>
</comment>
<dbReference type="InterPro" id="IPR016130">
    <property type="entry name" value="Tyr_Pase_AS"/>
</dbReference>
<accession>A0A9J6CQ29</accession>
<dbReference type="PROSITE" id="PS00383">
    <property type="entry name" value="TYR_PHOSPHATASE_1"/>
    <property type="match status" value="1"/>
</dbReference>
<evidence type="ECO:0000259" key="9">
    <source>
        <dbReference type="PROSITE" id="PS50056"/>
    </source>
</evidence>
<dbReference type="CDD" id="cd14515">
    <property type="entry name" value="DUSP3-like"/>
    <property type="match status" value="1"/>
</dbReference>
<dbReference type="InterPro" id="IPR029021">
    <property type="entry name" value="Prot-tyrosine_phosphatase-like"/>
</dbReference>
<dbReference type="OrthoDB" id="253091at2759"/>